<comment type="caution">
    <text evidence="4">The sequence shown here is derived from an EMBL/GenBank/DDBJ whole genome shotgun (WGS) entry which is preliminary data.</text>
</comment>
<evidence type="ECO:0000313" key="4">
    <source>
        <dbReference type="EMBL" id="MFC5061416.1"/>
    </source>
</evidence>
<reference evidence="5" key="1">
    <citation type="journal article" date="2019" name="Int. J. Syst. Evol. Microbiol.">
        <title>The Global Catalogue of Microorganisms (GCM) 10K type strain sequencing project: providing services to taxonomists for standard genome sequencing and annotation.</title>
        <authorList>
            <consortium name="The Broad Institute Genomics Platform"/>
            <consortium name="The Broad Institute Genome Sequencing Center for Infectious Disease"/>
            <person name="Wu L."/>
            <person name="Ma J."/>
        </authorList>
    </citation>
    <scope>NUCLEOTIDE SEQUENCE [LARGE SCALE GENOMIC DNA]</scope>
    <source>
        <strain evidence="5">CGMCC 4.7093</strain>
    </source>
</reference>
<dbReference type="Proteomes" id="UP001595947">
    <property type="component" value="Unassembled WGS sequence"/>
</dbReference>
<gene>
    <name evidence="4" type="ORF">ACFPBZ_04295</name>
</gene>
<accession>A0ABV9YHT6</accession>
<evidence type="ECO:0000313" key="5">
    <source>
        <dbReference type="Proteomes" id="UP001595947"/>
    </source>
</evidence>
<feature type="region of interest" description="Disordered" evidence="1">
    <location>
        <begin position="158"/>
        <end position="204"/>
    </location>
</feature>
<evidence type="ECO:0000256" key="2">
    <source>
        <dbReference type="SAM" id="Phobius"/>
    </source>
</evidence>
<organism evidence="4 5">
    <name type="scientific">Actinomycetospora atypica</name>
    <dbReference type="NCBI Taxonomy" id="1290095"/>
    <lineage>
        <taxon>Bacteria</taxon>
        <taxon>Bacillati</taxon>
        <taxon>Actinomycetota</taxon>
        <taxon>Actinomycetes</taxon>
        <taxon>Pseudonocardiales</taxon>
        <taxon>Pseudonocardiaceae</taxon>
        <taxon>Actinomycetospora</taxon>
    </lineage>
</organism>
<feature type="compositionally biased region" description="Acidic residues" evidence="1">
    <location>
        <begin position="168"/>
        <end position="178"/>
    </location>
</feature>
<keyword evidence="2" id="KW-0472">Membrane</keyword>
<feature type="transmembrane region" description="Helical" evidence="2">
    <location>
        <begin position="44"/>
        <end position="61"/>
    </location>
</feature>
<keyword evidence="2" id="KW-1133">Transmembrane helix</keyword>
<feature type="domain" description="Low molecular weight protein antigen 6 PH" evidence="3">
    <location>
        <begin position="63"/>
        <end position="127"/>
    </location>
</feature>
<keyword evidence="2" id="KW-0812">Transmembrane</keyword>
<keyword evidence="5" id="KW-1185">Reference proteome</keyword>
<evidence type="ECO:0000259" key="3">
    <source>
        <dbReference type="Pfam" id="PF10756"/>
    </source>
</evidence>
<proteinExistence type="predicted"/>
<dbReference type="RefSeq" id="WP_378034762.1">
    <property type="nucleotide sequence ID" value="NZ_JBHSIV010000003.1"/>
</dbReference>
<protein>
    <submittedName>
        <fullName evidence="4">PH domain-containing protein</fullName>
    </submittedName>
</protein>
<feature type="compositionally biased region" description="Basic and acidic residues" evidence="1">
    <location>
        <begin position="195"/>
        <end position="204"/>
    </location>
</feature>
<feature type="transmembrane region" description="Helical" evidence="2">
    <location>
        <begin position="20"/>
        <end position="38"/>
    </location>
</feature>
<evidence type="ECO:0000256" key="1">
    <source>
        <dbReference type="SAM" id="MobiDB-lite"/>
    </source>
</evidence>
<name>A0ABV9YHT6_9PSEU</name>
<sequence length="204" mass="21208">MADQQAATTAEPAPATFRAVPSVALVAVAFLALCLSPIAFQGGAWFLLFLGPLAVAAWVLLGRTRVDTAGLHVRGITGTRSLPWEQVATLRLSGKRWVHAVPEQGAELELRGVRIRDLGRVGEASGGRISAPTPAEAEAAAEHARELEAARLRIAKLKEQRGAGGEAGPDDALPDDAAAETAVGSPESADDDESAPGRRPEGRA</sequence>
<dbReference type="InterPro" id="IPR019692">
    <property type="entry name" value="CFP-6_PH"/>
</dbReference>
<dbReference type="Pfam" id="PF10756">
    <property type="entry name" value="bPH_6"/>
    <property type="match status" value="1"/>
</dbReference>
<feature type="region of interest" description="Disordered" evidence="1">
    <location>
        <begin position="124"/>
        <end position="144"/>
    </location>
</feature>
<dbReference type="EMBL" id="JBHSIV010000003">
    <property type="protein sequence ID" value="MFC5061416.1"/>
    <property type="molecule type" value="Genomic_DNA"/>
</dbReference>